<protein>
    <submittedName>
        <fullName evidence="1">Uncharacterized protein</fullName>
    </submittedName>
</protein>
<evidence type="ECO:0000313" key="1">
    <source>
        <dbReference type="EMBL" id="JAH45369.1"/>
    </source>
</evidence>
<dbReference type="AlphaFoldDB" id="A0A0E9SVI7"/>
<sequence>MKEEQELPVCIIVVVQLHIFEEIICLVLS</sequence>
<proteinExistence type="predicted"/>
<organism evidence="1">
    <name type="scientific">Anguilla anguilla</name>
    <name type="common">European freshwater eel</name>
    <name type="synonym">Muraena anguilla</name>
    <dbReference type="NCBI Taxonomy" id="7936"/>
    <lineage>
        <taxon>Eukaryota</taxon>
        <taxon>Metazoa</taxon>
        <taxon>Chordata</taxon>
        <taxon>Craniata</taxon>
        <taxon>Vertebrata</taxon>
        <taxon>Euteleostomi</taxon>
        <taxon>Actinopterygii</taxon>
        <taxon>Neopterygii</taxon>
        <taxon>Teleostei</taxon>
        <taxon>Anguilliformes</taxon>
        <taxon>Anguillidae</taxon>
        <taxon>Anguilla</taxon>
    </lineage>
</organism>
<dbReference type="EMBL" id="GBXM01063208">
    <property type="protein sequence ID" value="JAH45369.1"/>
    <property type="molecule type" value="Transcribed_RNA"/>
</dbReference>
<reference evidence="1" key="2">
    <citation type="journal article" date="2015" name="Fish Shellfish Immunol.">
        <title>Early steps in the European eel (Anguilla anguilla)-Vibrio vulnificus interaction in the gills: Role of the RtxA13 toxin.</title>
        <authorList>
            <person name="Callol A."/>
            <person name="Pajuelo D."/>
            <person name="Ebbesson L."/>
            <person name="Teles M."/>
            <person name="MacKenzie S."/>
            <person name="Amaro C."/>
        </authorList>
    </citation>
    <scope>NUCLEOTIDE SEQUENCE</scope>
</reference>
<name>A0A0E9SVI7_ANGAN</name>
<reference evidence="1" key="1">
    <citation type="submission" date="2014-11" db="EMBL/GenBank/DDBJ databases">
        <authorList>
            <person name="Amaro Gonzalez C."/>
        </authorList>
    </citation>
    <scope>NUCLEOTIDE SEQUENCE</scope>
</reference>
<accession>A0A0E9SVI7</accession>